<dbReference type="EMBL" id="JAJNUD010000003">
    <property type="protein sequence ID" value="MCD5517393.1"/>
    <property type="molecule type" value="Genomic_DNA"/>
</dbReference>
<evidence type="ECO:0000313" key="1">
    <source>
        <dbReference type="EMBL" id="MCD5517393.1"/>
    </source>
</evidence>
<accession>A0ABD4S9Z8</accession>
<name>A0ABD4S9Z8_9LACO</name>
<reference evidence="1 2" key="1">
    <citation type="submission" date="2021-12" db="EMBL/GenBank/DDBJ databases">
        <title>Antimicrobial susceptibility of Lactobacillus delbrueckii subsp. lactis obtained from milk products and other habitats.</title>
        <authorList>
            <person name="Shani N."/>
        </authorList>
    </citation>
    <scope>NUCLEOTIDE SEQUENCE [LARGE SCALE GENOMIC DNA]</scope>
    <source>
        <strain evidence="1 2">CIRM BIA 266</strain>
    </source>
</reference>
<dbReference type="InterPro" id="IPR010022">
    <property type="entry name" value="XkdX"/>
</dbReference>
<dbReference type="AlphaFoldDB" id="A0ABD4S9Z8"/>
<dbReference type="Pfam" id="PF09693">
    <property type="entry name" value="Phage_XkdX"/>
    <property type="match status" value="1"/>
</dbReference>
<dbReference type="Proteomes" id="UP001320314">
    <property type="component" value="Unassembled WGS sequence"/>
</dbReference>
<protein>
    <submittedName>
        <fullName evidence="1">XkdX family protein</fullName>
    </submittedName>
</protein>
<dbReference type="RefSeq" id="WP_231523194.1">
    <property type="nucleotide sequence ID" value="NZ_JAJNUD010000003.1"/>
</dbReference>
<gene>
    <name evidence="1" type="ORF">LOB39_02225</name>
</gene>
<comment type="caution">
    <text evidence="1">The sequence shown here is derived from an EMBL/GenBank/DDBJ whole genome shotgun (WGS) entry which is preliminary data.</text>
</comment>
<proteinExistence type="predicted"/>
<evidence type="ECO:0000313" key="2">
    <source>
        <dbReference type="Proteomes" id="UP001320314"/>
    </source>
</evidence>
<sequence length="54" mass="6312">MMTQVQELQMFWNDWGNHDLSFYKVYVQCGAITKEDYKTVTGQDYDAVAETQPS</sequence>
<organism evidence="1 2">
    <name type="scientific">Lactobacillus delbrueckii subsp. allosunkii</name>
    <dbReference type="NCBI Taxonomy" id="1050107"/>
    <lineage>
        <taxon>Bacteria</taxon>
        <taxon>Bacillati</taxon>
        <taxon>Bacillota</taxon>
        <taxon>Bacilli</taxon>
        <taxon>Lactobacillales</taxon>
        <taxon>Lactobacillaceae</taxon>
        <taxon>Lactobacillus</taxon>
    </lineage>
</organism>